<dbReference type="EMBL" id="RWIT01000008">
    <property type="protein sequence ID" value="RSK47506.1"/>
    <property type="molecule type" value="Genomic_DNA"/>
</dbReference>
<proteinExistence type="predicted"/>
<name>A0A3R9NHT4_9BACT</name>
<dbReference type="OrthoDB" id="7997911at2"/>
<gene>
    <name evidence="1" type="ORF">EI291_14705</name>
</gene>
<dbReference type="RefSeq" id="WP_125421395.1">
    <property type="nucleotide sequence ID" value="NZ_RWIT01000008.1"/>
</dbReference>
<accession>A0A3R9NHT4</accession>
<protein>
    <submittedName>
        <fullName evidence="1">Uncharacterized protein</fullName>
    </submittedName>
</protein>
<organism evidence="1 2">
    <name type="scientific">Hymenobacter rigui</name>
    <dbReference type="NCBI Taxonomy" id="334424"/>
    <lineage>
        <taxon>Bacteria</taxon>
        <taxon>Pseudomonadati</taxon>
        <taxon>Bacteroidota</taxon>
        <taxon>Cytophagia</taxon>
        <taxon>Cytophagales</taxon>
        <taxon>Hymenobacteraceae</taxon>
        <taxon>Hymenobacter</taxon>
    </lineage>
</organism>
<evidence type="ECO:0000313" key="2">
    <source>
        <dbReference type="Proteomes" id="UP000273500"/>
    </source>
</evidence>
<dbReference type="Proteomes" id="UP000273500">
    <property type="component" value="Unassembled WGS sequence"/>
</dbReference>
<sequence length="116" mass="12610">MAISKPPVRKAPPVALPTPDLDEKKVEEVINRGSSSLTAAPIAEAAALPIAAVPAAADVRLKNFNIKLPAATLAVIDELRAKRPRKPTSPKLGISTQDWLLEAIEEKIQREQKKYR</sequence>
<comment type="caution">
    <text evidence="1">The sequence shown here is derived from an EMBL/GenBank/DDBJ whole genome shotgun (WGS) entry which is preliminary data.</text>
</comment>
<evidence type="ECO:0000313" key="1">
    <source>
        <dbReference type="EMBL" id="RSK47506.1"/>
    </source>
</evidence>
<dbReference type="AlphaFoldDB" id="A0A3R9NHT4"/>
<reference evidence="1 2" key="1">
    <citation type="submission" date="2018-12" db="EMBL/GenBank/DDBJ databases">
        <authorList>
            <person name="Feng G."/>
            <person name="Zhu H."/>
        </authorList>
    </citation>
    <scope>NUCLEOTIDE SEQUENCE [LARGE SCALE GENOMIC DNA]</scope>
    <source>
        <strain evidence="1 2">KCTC 12533</strain>
    </source>
</reference>
<keyword evidence="2" id="KW-1185">Reference proteome</keyword>